<evidence type="ECO:0000256" key="4">
    <source>
        <dbReference type="HAMAP-Rule" id="MF_00626"/>
    </source>
</evidence>
<dbReference type="InterPro" id="IPR023430">
    <property type="entry name" value="Pept_HybD-like_dom_sf"/>
</dbReference>
<dbReference type="EMBL" id="FWXW01000003">
    <property type="protein sequence ID" value="SMC57680.1"/>
    <property type="molecule type" value="Genomic_DNA"/>
</dbReference>
<organism evidence="5 6">
    <name type="scientific">Papillibacter cinnamivorans DSM 12816</name>
    <dbReference type="NCBI Taxonomy" id="1122930"/>
    <lineage>
        <taxon>Bacteria</taxon>
        <taxon>Bacillati</taxon>
        <taxon>Bacillota</taxon>
        <taxon>Clostridia</taxon>
        <taxon>Eubacteriales</taxon>
        <taxon>Oscillospiraceae</taxon>
        <taxon>Papillibacter</taxon>
    </lineage>
</organism>
<accession>A0A1W2AAN3</accession>
<proteinExistence type="inferred from homology"/>
<comment type="subunit">
    <text evidence="4">Homotetramer.</text>
</comment>
<evidence type="ECO:0000313" key="6">
    <source>
        <dbReference type="Proteomes" id="UP000192790"/>
    </source>
</evidence>
<dbReference type="STRING" id="1122930.SAMN02745168_1665"/>
<name>A0A1W2AAN3_9FIRM</name>
<keyword evidence="6" id="KW-1185">Reference proteome</keyword>
<dbReference type="GO" id="GO:0009847">
    <property type="term" value="P:spore germination"/>
    <property type="evidence" value="ECO:0007669"/>
    <property type="project" value="UniProtKB-UniRule"/>
</dbReference>
<evidence type="ECO:0000256" key="2">
    <source>
        <dbReference type="ARBA" id="ARBA00022801"/>
    </source>
</evidence>
<dbReference type="GO" id="GO:0006508">
    <property type="term" value="P:proteolysis"/>
    <property type="evidence" value="ECO:0007669"/>
    <property type="project" value="UniProtKB-UniRule"/>
</dbReference>
<dbReference type="HAMAP" id="MF_00626">
    <property type="entry name" value="Germination_prot"/>
    <property type="match status" value="1"/>
</dbReference>
<feature type="propeptide" id="PRO_5010750564" evidence="4">
    <location>
        <begin position="1"/>
        <end position="7"/>
    </location>
</feature>
<dbReference type="Pfam" id="PF03418">
    <property type="entry name" value="Peptidase_A25"/>
    <property type="match status" value="1"/>
</dbReference>
<dbReference type="AlphaFoldDB" id="A0A1W2AAN3"/>
<sequence>MLTRRTDLAVEAKEIWKESAEKTTKLEGVEARDLTREKYPVNYVKILDDKGAKALGKPVGTYITLNLEGFAQREEDFFGRAVRALAAELAPLLQLSGEESVLVVGLGNGAITPDAVGPLTMEQIMVTRHLATAMPEQFGQFRKVSAVASGVLGTTGIESAELIAGVVERAKPDRIIAVDALASRRLSRVCTTIQLADTGIVPGSGVGNKRAALNRESLGIPVVAIGVPTVVDAGTLAADIVEEAGVADLDPEALASFGGNTIVTLKEIDLQVRDISKVIGYGINMALQKDMSVEDINSFLS</sequence>
<keyword evidence="3 4" id="KW-0865">Zymogen</keyword>
<dbReference type="PIRSF" id="PIRSF019549">
    <property type="entry name" value="Peptidase_A25"/>
    <property type="match status" value="1"/>
</dbReference>
<dbReference type="Gene3D" id="3.40.50.1450">
    <property type="entry name" value="HybD-like"/>
    <property type="match status" value="1"/>
</dbReference>
<dbReference type="InterPro" id="IPR005080">
    <property type="entry name" value="Peptidase_A25"/>
</dbReference>
<reference evidence="5 6" key="1">
    <citation type="submission" date="2017-04" db="EMBL/GenBank/DDBJ databases">
        <authorList>
            <person name="Afonso C.L."/>
            <person name="Miller P.J."/>
            <person name="Scott M.A."/>
            <person name="Spackman E."/>
            <person name="Goraichik I."/>
            <person name="Dimitrov K.M."/>
            <person name="Suarez D.L."/>
            <person name="Swayne D.E."/>
        </authorList>
    </citation>
    <scope>NUCLEOTIDE SEQUENCE [LARGE SCALE GENOMIC DNA]</scope>
    <source>
        <strain evidence="5 6">DSM 12816</strain>
    </source>
</reference>
<dbReference type="OrthoDB" id="9777293at2"/>
<evidence type="ECO:0000313" key="5">
    <source>
        <dbReference type="EMBL" id="SMC57680.1"/>
    </source>
</evidence>
<comment type="catalytic activity">
    <reaction evidence="4">
        <text>Endopeptidase action with P4 Glu or Asp, P1 preferably Glu &gt; Asp, P1' hydrophobic and P2' Ala.</text>
        <dbReference type="EC" id="3.4.24.78"/>
    </reaction>
</comment>
<keyword evidence="1 4" id="KW-0645">Protease</keyword>
<comment type="similarity">
    <text evidence="4">Belongs to the peptidase A25 family.</text>
</comment>
<evidence type="ECO:0000256" key="3">
    <source>
        <dbReference type="ARBA" id="ARBA00023145"/>
    </source>
</evidence>
<dbReference type="SUPFAM" id="SSF53163">
    <property type="entry name" value="HybD-like"/>
    <property type="match status" value="1"/>
</dbReference>
<gene>
    <name evidence="4" type="primary">gpr</name>
    <name evidence="5" type="ORF">SAMN02745168_1665</name>
</gene>
<comment type="function">
    <text evidence="4">Initiates the rapid degradation of small, acid-soluble proteins during spore germination.</text>
</comment>
<dbReference type="Proteomes" id="UP000192790">
    <property type="component" value="Unassembled WGS sequence"/>
</dbReference>
<feature type="chain" id="PRO_5023407738" description="Germination protease" evidence="4">
    <location>
        <begin position="8"/>
        <end position="301"/>
    </location>
</feature>
<evidence type="ECO:0000256" key="1">
    <source>
        <dbReference type="ARBA" id="ARBA00022670"/>
    </source>
</evidence>
<comment type="PTM">
    <text evidence="4">Autoproteolytically processed. The inactive tetrameric zymogen termed p46 autoprocesses to a smaller form termed p41, which is active only during spore germination.</text>
</comment>
<dbReference type="RefSeq" id="WP_084234337.1">
    <property type="nucleotide sequence ID" value="NZ_FWXW01000003.1"/>
</dbReference>
<protein>
    <recommendedName>
        <fullName evidence="4">Germination protease</fullName>
        <ecNumber evidence="4">3.4.24.78</ecNumber>
    </recommendedName>
    <alternativeName>
        <fullName evidence="4">GPR endopeptidase</fullName>
    </alternativeName>
    <alternativeName>
        <fullName evidence="4">Germination proteinase</fullName>
    </alternativeName>
    <alternativeName>
        <fullName evidence="4">Spore protease</fullName>
    </alternativeName>
</protein>
<dbReference type="NCBIfam" id="TIGR01441">
    <property type="entry name" value="GPR"/>
    <property type="match status" value="1"/>
</dbReference>
<keyword evidence="2 4" id="KW-0378">Hydrolase</keyword>
<dbReference type="EC" id="3.4.24.78" evidence="4"/>
<dbReference type="GO" id="GO:0004222">
    <property type="term" value="F:metalloendopeptidase activity"/>
    <property type="evidence" value="ECO:0007669"/>
    <property type="project" value="UniProtKB-UniRule"/>
</dbReference>